<protein>
    <recommendedName>
        <fullName evidence="3">OmpA-like domain-containing protein</fullName>
    </recommendedName>
</protein>
<dbReference type="InterPro" id="IPR006665">
    <property type="entry name" value="OmpA-like"/>
</dbReference>
<dbReference type="PROSITE" id="PS51123">
    <property type="entry name" value="OMPA_2"/>
    <property type="match status" value="1"/>
</dbReference>
<evidence type="ECO:0000313" key="5">
    <source>
        <dbReference type="Proteomes" id="UP001157186"/>
    </source>
</evidence>
<organism evidence="4 5">
    <name type="scientific">Thalassotalea insulae</name>
    <dbReference type="NCBI Taxonomy" id="2056778"/>
    <lineage>
        <taxon>Bacteria</taxon>
        <taxon>Pseudomonadati</taxon>
        <taxon>Pseudomonadota</taxon>
        <taxon>Gammaproteobacteria</taxon>
        <taxon>Alteromonadales</taxon>
        <taxon>Colwelliaceae</taxon>
        <taxon>Thalassotalea</taxon>
    </lineage>
</organism>
<comment type="caution">
    <text evidence="4">The sequence shown here is derived from an EMBL/GenBank/DDBJ whole genome shotgun (WGS) entry which is preliminary data.</text>
</comment>
<reference evidence="4 5" key="1">
    <citation type="submission" date="2023-03" db="EMBL/GenBank/DDBJ databases">
        <title>Draft genome sequence of Thalassotalea insulae KCTC 62186T.</title>
        <authorList>
            <person name="Sawabe T."/>
        </authorList>
    </citation>
    <scope>NUCLEOTIDE SEQUENCE [LARGE SCALE GENOMIC DNA]</scope>
    <source>
        <strain evidence="4 5">KCTC 62186</strain>
    </source>
</reference>
<dbReference type="InterPro" id="IPR036737">
    <property type="entry name" value="OmpA-like_sf"/>
</dbReference>
<dbReference type="RefSeq" id="WP_284244560.1">
    <property type="nucleotide sequence ID" value="NZ_BSST01000001.1"/>
</dbReference>
<evidence type="ECO:0000256" key="2">
    <source>
        <dbReference type="SAM" id="Phobius"/>
    </source>
</evidence>
<evidence type="ECO:0000313" key="4">
    <source>
        <dbReference type="EMBL" id="GLX78687.1"/>
    </source>
</evidence>
<keyword evidence="2" id="KW-0812">Transmembrane</keyword>
<name>A0ABQ6GRZ4_9GAMM</name>
<proteinExistence type="predicted"/>
<keyword evidence="5" id="KW-1185">Reference proteome</keyword>
<dbReference type="Gene3D" id="3.30.1330.60">
    <property type="entry name" value="OmpA-like domain"/>
    <property type="match status" value="1"/>
</dbReference>
<dbReference type="Pfam" id="PF00691">
    <property type="entry name" value="OmpA"/>
    <property type="match status" value="1"/>
</dbReference>
<sequence length="590" mass="65928">MKTSGDNVSTEAQQLAQLRSIIMGKGYSEVTDVVKKNARHIISAQISEALHDRQKSDQSINKVLQPLLEETVSHSVAHNKEKLVSALYPLMGSLIRKSVAAFLSDLMTRTNQLLESSFTLKGIKWRIQAWHAGISYAQYVAAQTFIYRVEHVFLIHKETGLLLNYVSQKSNKNTDADLISAMLTAINDFVSDSFLSDSDGAKQQLETITTNNFNLLIKPGPEALVVAAIIGTPSPQINEQLQITLEDIHRLYTEELTQFDGDDQPFAHTTSLLKDCLLAEQKTSAKHQHFPLYAWLFVATLTLLLVVKLTSIWQQKQLANTLALLSDEPGVVVKQLSVINSNEVIIDILRDPDAITINSWLQQHQLSIENLTIKQALYRSWEPQLLTKRASEILTRYPEVTSSWQDNQLNISGAVMFTRREKLLTELAIAGLSTEKNLNTNRLTLLKTPVNNNNQSINKQIFDDLVGQIAAIQLSFAVASAEIDAQMQQKINKLMHLFTQLNFQANKLNLKAGILIMGFSDSSGNREANEVLSRLRARNTANQLTQLGIARELIYVTGLGEIDINEVEAKSRKVLFNIIYVTNGKLAASK</sequence>
<feature type="transmembrane region" description="Helical" evidence="2">
    <location>
        <begin position="290"/>
        <end position="307"/>
    </location>
</feature>
<dbReference type="EMBL" id="BSST01000001">
    <property type="protein sequence ID" value="GLX78687.1"/>
    <property type="molecule type" value="Genomic_DNA"/>
</dbReference>
<keyword evidence="2" id="KW-1133">Transmembrane helix</keyword>
<gene>
    <name evidence="4" type="ORF">tinsulaeT_20270</name>
</gene>
<dbReference type="SUPFAM" id="SSF103088">
    <property type="entry name" value="OmpA-like"/>
    <property type="match status" value="1"/>
</dbReference>
<dbReference type="Proteomes" id="UP001157186">
    <property type="component" value="Unassembled WGS sequence"/>
</dbReference>
<evidence type="ECO:0000256" key="1">
    <source>
        <dbReference type="PROSITE-ProRule" id="PRU00473"/>
    </source>
</evidence>
<keyword evidence="1 2" id="KW-0472">Membrane</keyword>
<feature type="domain" description="OmpA-like" evidence="3">
    <location>
        <begin position="463"/>
        <end position="582"/>
    </location>
</feature>
<evidence type="ECO:0000259" key="3">
    <source>
        <dbReference type="PROSITE" id="PS51123"/>
    </source>
</evidence>
<accession>A0ABQ6GRZ4</accession>